<proteinExistence type="predicted"/>
<dbReference type="InterPro" id="IPR013320">
    <property type="entry name" value="ConA-like_dom_sf"/>
</dbReference>
<gene>
    <name evidence="2" type="ORF">A4H34_09995</name>
</gene>
<dbReference type="RefSeq" id="WP_009199941.1">
    <property type="nucleotide sequence ID" value="NZ_LVZK01000003.1"/>
</dbReference>
<evidence type="ECO:0000313" key="2">
    <source>
        <dbReference type="EMBL" id="OAP85412.1"/>
    </source>
</evidence>
<feature type="chain" id="PRO_5008098916" description="GH16 domain-containing protein" evidence="1">
    <location>
        <begin position="27"/>
        <end position="280"/>
    </location>
</feature>
<comment type="caution">
    <text evidence="2">The sequence shown here is derived from an EMBL/GenBank/DDBJ whole genome shotgun (WGS) entry which is preliminary data.</text>
</comment>
<dbReference type="Proteomes" id="UP000078368">
    <property type="component" value="Unassembled WGS sequence"/>
</dbReference>
<evidence type="ECO:0008006" key="4">
    <source>
        <dbReference type="Google" id="ProtNLM"/>
    </source>
</evidence>
<feature type="signal peptide" evidence="1">
    <location>
        <begin position="1"/>
        <end position="26"/>
    </location>
</feature>
<dbReference type="Gene3D" id="2.60.120.200">
    <property type="match status" value="1"/>
</dbReference>
<dbReference type="EMBL" id="LVZK01000003">
    <property type="protein sequence ID" value="OAP85412.1"/>
    <property type="molecule type" value="Genomic_DNA"/>
</dbReference>
<name>A0A179B141_9ACTO</name>
<dbReference type="SUPFAM" id="SSF49899">
    <property type="entry name" value="Concanavalin A-like lectins/glucanases"/>
    <property type="match status" value="1"/>
</dbReference>
<organism evidence="2 3">
    <name type="scientific">Peptidiphaga gingivicola</name>
    <dbReference type="NCBI Taxonomy" id="2741497"/>
    <lineage>
        <taxon>Bacteria</taxon>
        <taxon>Bacillati</taxon>
        <taxon>Actinomycetota</taxon>
        <taxon>Actinomycetes</taxon>
        <taxon>Actinomycetales</taxon>
        <taxon>Actinomycetaceae</taxon>
        <taxon>Peptidiphaga</taxon>
    </lineage>
</organism>
<accession>A0A179B141</accession>
<dbReference type="AlphaFoldDB" id="A0A179B141"/>
<keyword evidence="1" id="KW-0732">Signal</keyword>
<dbReference type="OrthoDB" id="4406271at2"/>
<evidence type="ECO:0000256" key="1">
    <source>
        <dbReference type="SAM" id="SignalP"/>
    </source>
</evidence>
<keyword evidence="3" id="KW-1185">Reference proteome</keyword>
<reference evidence="2 3" key="1">
    <citation type="submission" date="2016-04" db="EMBL/GenBank/DDBJ databases">
        <title>Peptidophaga gingivicola gen. nov., sp. nov., isolated from human subgingival plaque.</title>
        <authorList>
            <person name="Beall C.J."/>
            <person name="Mokrzan E.M."/>
            <person name="Griffen A.L."/>
            <person name="Leys E.J."/>
        </authorList>
    </citation>
    <scope>NUCLEOTIDE SEQUENCE [LARGE SCALE GENOMIC DNA]</scope>
    <source>
        <strain evidence="2 3">BA112</strain>
    </source>
</reference>
<sequence>MKKRHLTLAAALCAASMVFPGGPANASSPAGDGHSDGSGTWGSLLETLPTRENFDGARTFEWAGQKWYARDTSWKPGGPIKSGEWNKDQAHVEGGSLYLSARYNNKSKKMAGSEAVSSQTVGYGDYHFAFETGTTGFDEHAIFGAFTYDWGEQAKEGFTEIDLIEASRWSEKGAKIHNKFTYYQDNGGRKHNIGDYVVAQEGIYKFQVDVKWEKGKITWKLWDGNRSRLLHSGSLTEGVPVPTKTTRMHMNAWCHGLKAENEKSKNFSVKVSDYKYTPAK</sequence>
<evidence type="ECO:0000313" key="3">
    <source>
        <dbReference type="Proteomes" id="UP000078368"/>
    </source>
</evidence>
<protein>
    <recommendedName>
        <fullName evidence="4">GH16 domain-containing protein</fullName>
    </recommendedName>
</protein>